<dbReference type="InterPro" id="IPR009097">
    <property type="entry name" value="Cyclic_Pdiesterase"/>
</dbReference>
<proteinExistence type="predicted"/>
<dbReference type="Proteomes" id="UP000766246">
    <property type="component" value="Unassembled WGS sequence"/>
</dbReference>
<sequence>MYLISAYFDENTNNVLKGYIEKVAQSTGNDFMVANNVPPHLTLSAIEARSVDVLVPAFEMLDGRISKGDISLITVGQLMPKVLYVAPYLNEYLQNLEQQVFDCFKIIPDTTISNYYRPFSWLPHITLAKTLTKEQMITSVQMMEDFKRLDASIVRLGLAKVNPHEDVKIIELA</sequence>
<protein>
    <recommendedName>
        <fullName evidence="3">2'-5' RNA ligase</fullName>
    </recommendedName>
</protein>
<dbReference type="PANTHER" id="PTHR36039:SF2">
    <property type="entry name" value="RNA LIGASE_CYCLIC NUCLEOTIDE PHOSPHODIESTERASE FAMILY PROTEIN"/>
    <property type="match status" value="1"/>
</dbReference>
<evidence type="ECO:0008006" key="3">
    <source>
        <dbReference type="Google" id="ProtNLM"/>
    </source>
</evidence>
<gene>
    <name evidence="1" type="ORF">E7272_13000</name>
</gene>
<accession>A0A927U996</accession>
<organism evidence="1 2">
    <name type="scientific">Pseudobutyrivibrio ruminis</name>
    <dbReference type="NCBI Taxonomy" id="46206"/>
    <lineage>
        <taxon>Bacteria</taxon>
        <taxon>Bacillati</taxon>
        <taxon>Bacillota</taxon>
        <taxon>Clostridia</taxon>
        <taxon>Lachnospirales</taxon>
        <taxon>Lachnospiraceae</taxon>
        <taxon>Pseudobutyrivibrio</taxon>
    </lineage>
</organism>
<dbReference type="Gene3D" id="3.90.1140.10">
    <property type="entry name" value="Cyclic phosphodiesterase"/>
    <property type="match status" value="1"/>
</dbReference>
<dbReference type="PANTHER" id="PTHR36039">
    <property type="match status" value="1"/>
</dbReference>
<reference evidence="1" key="1">
    <citation type="submission" date="2019-04" db="EMBL/GenBank/DDBJ databases">
        <title>Evolution of Biomass-Degrading Anaerobic Consortia Revealed by Metagenomics.</title>
        <authorList>
            <person name="Peng X."/>
        </authorList>
    </citation>
    <scope>NUCLEOTIDE SEQUENCE</scope>
    <source>
        <strain evidence="1">SIG311</strain>
    </source>
</reference>
<comment type="caution">
    <text evidence="1">The sequence shown here is derived from an EMBL/GenBank/DDBJ whole genome shotgun (WGS) entry which is preliminary data.</text>
</comment>
<dbReference type="SUPFAM" id="SSF55144">
    <property type="entry name" value="LigT-like"/>
    <property type="match status" value="1"/>
</dbReference>
<name>A0A927U996_9FIRM</name>
<dbReference type="EMBL" id="SVER01000048">
    <property type="protein sequence ID" value="MBE5920741.1"/>
    <property type="molecule type" value="Genomic_DNA"/>
</dbReference>
<evidence type="ECO:0000313" key="1">
    <source>
        <dbReference type="EMBL" id="MBE5920741.1"/>
    </source>
</evidence>
<dbReference type="AlphaFoldDB" id="A0A927U996"/>
<evidence type="ECO:0000313" key="2">
    <source>
        <dbReference type="Proteomes" id="UP000766246"/>
    </source>
</evidence>